<dbReference type="OrthoDB" id="9795769at2"/>
<dbReference type="InterPro" id="IPR021130">
    <property type="entry name" value="PRib-ATP_PPHydrolase-like"/>
</dbReference>
<keyword evidence="14 15" id="KW-0511">Multifunctional enzyme</keyword>
<accession>F2LU61</accession>
<reference evidence="17 18" key="1">
    <citation type="journal article" date="2011" name="Stand. Genomic Sci.">
        <title>Complete genome sequence of the thermophilic sulfur-reducer Hippea maritima type strain (MH(2)).</title>
        <authorList>
            <person name="Huntemann M."/>
            <person name="Lu M."/>
            <person name="Nolan M."/>
            <person name="Lapidus A."/>
            <person name="Lucas S."/>
            <person name="Hammon N."/>
            <person name="Deshpande S."/>
            <person name="Cheng J.F."/>
            <person name="Tapia R."/>
            <person name="Han C."/>
            <person name="Goodwin L."/>
            <person name="Pitluck S."/>
            <person name="Liolios K."/>
            <person name="Pagani I."/>
            <person name="Ivanova N."/>
            <person name="Ovchinikova G."/>
            <person name="Pati A."/>
            <person name="Chen A."/>
            <person name="Palaniappan K."/>
            <person name="Land M."/>
            <person name="Hauser L."/>
            <person name="Jeffries C.D."/>
            <person name="Detter J.C."/>
            <person name="Brambilla E.M."/>
            <person name="Rohde M."/>
            <person name="Spring S."/>
            <person name="Goker M."/>
            <person name="Woyke T."/>
            <person name="Bristow J."/>
            <person name="Eisen J.A."/>
            <person name="Markowitz V."/>
            <person name="Hugenholtz P."/>
            <person name="Kyrpides N.C."/>
            <person name="Klenk H.P."/>
            <person name="Mavromatis K."/>
        </authorList>
    </citation>
    <scope>NUCLEOTIDE SEQUENCE [LARGE SCALE GENOMIC DNA]</scope>
    <source>
        <strain evidence="18">ATCC 700847 / DSM 10411 / MH2</strain>
    </source>
</reference>
<comment type="similarity">
    <text evidence="6 15">In the C-terminal section; belongs to the PRA-PH family.</text>
</comment>
<evidence type="ECO:0000256" key="6">
    <source>
        <dbReference type="ARBA" id="ARBA00007731"/>
    </source>
</evidence>
<keyword evidence="10 15" id="KW-0547">Nucleotide-binding</keyword>
<evidence type="ECO:0000256" key="8">
    <source>
        <dbReference type="ARBA" id="ARBA00022490"/>
    </source>
</evidence>
<dbReference type="CDD" id="cd11534">
    <property type="entry name" value="NTP-PPase_HisIE_like"/>
    <property type="match status" value="1"/>
</dbReference>
<dbReference type="Proteomes" id="UP000008139">
    <property type="component" value="Chromosome"/>
</dbReference>
<evidence type="ECO:0000256" key="10">
    <source>
        <dbReference type="ARBA" id="ARBA00022741"/>
    </source>
</evidence>
<dbReference type="GO" id="GO:0005737">
    <property type="term" value="C:cytoplasm"/>
    <property type="evidence" value="ECO:0007669"/>
    <property type="project" value="UniProtKB-SubCell"/>
</dbReference>
<organism evidence="17 18">
    <name type="scientific">Hippea maritima (strain ATCC 700847 / DSM 10411 / MH2)</name>
    <dbReference type="NCBI Taxonomy" id="760142"/>
    <lineage>
        <taxon>Bacteria</taxon>
        <taxon>Pseudomonadati</taxon>
        <taxon>Campylobacterota</taxon>
        <taxon>Desulfurellia</taxon>
        <taxon>Desulfurellales</taxon>
        <taxon>Hippeaceae</taxon>
        <taxon>Hippea</taxon>
    </lineage>
</organism>
<dbReference type="STRING" id="760142.Hipma_1568"/>
<dbReference type="PANTHER" id="PTHR42945:SF1">
    <property type="entry name" value="HISTIDINE BIOSYNTHESIS BIFUNCTIONAL PROTEIN HIS7"/>
    <property type="match status" value="1"/>
</dbReference>
<comment type="similarity">
    <text evidence="7 15">In the N-terminal section; belongs to the PRA-CH family.</text>
</comment>
<dbReference type="GO" id="GO:0005524">
    <property type="term" value="F:ATP binding"/>
    <property type="evidence" value="ECO:0007669"/>
    <property type="project" value="UniProtKB-KW"/>
</dbReference>
<dbReference type="SUPFAM" id="SSF101386">
    <property type="entry name" value="all-alpha NTP pyrophosphatases"/>
    <property type="match status" value="1"/>
</dbReference>
<evidence type="ECO:0000256" key="14">
    <source>
        <dbReference type="ARBA" id="ARBA00023268"/>
    </source>
</evidence>
<evidence type="ECO:0000256" key="7">
    <source>
        <dbReference type="ARBA" id="ARBA00008299"/>
    </source>
</evidence>
<dbReference type="FunCoup" id="F2LU61">
    <property type="interactions" value="243"/>
</dbReference>
<keyword evidence="8 15" id="KW-0963">Cytoplasm</keyword>
<keyword evidence="9 15" id="KW-0028">Amino-acid biosynthesis</keyword>
<evidence type="ECO:0000256" key="12">
    <source>
        <dbReference type="ARBA" id="ARBA00022840"/>
    </source>
</evidence>
<evidence type="ECO:0000256" key="15">
    <source>
        <dbReference type="HAMAP-Rule" id="MF_01019"/>
    </source>
</evidence>
<dbReference type="Gene3D" id="3.10.20.810">
    <property type="entry name" value="Phosphoribosyl-AMP cyclohydrolase"/>
    <property type="match status" value="1"/>
</dbReference>
<sequence length="235" mass="26989">MNLTDILKLDDRGLIPVITVDFYNNQVLMLAYANREAIEMSLKTGYAHYFSRSRNKLWMKGETSGHTQKIKQILFDCDEDTLLYKVEQKGAACHTSHRSCFYREFYRGEVREIEPVIEDFDGIIYKTEENDDILRKLYDLLQKRKEELPEGSYTAKLFISGTDKIAKKIGEEASEVIIALKNNSQSELVYESADLIFHLLVGLAEKDVPPESVLDELKRRFGISGDKEKASRGGF</sequence>
<feature type="region of interest" description="Phosphoribosyl-AMP cyclohydrolase" evidence="15">
    <location>
        <begin position="1"/>
        <end position="133"/>
    </location>
</feature>
<comment type="pathway">
    <text evidence="4 15">Amino-acid biosynthesis; L-histidine biosynthesis; L-histidine from 5-phospho-alpha-D-ribose 1-diphosphate: step 3/9.</text>
</comment>
<dbReference type="InParanoid" id="F2LU61"/>
<dbReference type="Pfam" id="PF01502">
    <property type="entry name" value="PRA-CH"/>
    <property type="match status" value="1"/>
</dbReference>
<dbReference type="NCBIfam" id="NF002747">
    <property type="entry name" value="PRK02759.1"/>
    <property type="match status" value="1"/>
</dbReference>
<dbReference type="NCBIfam" id="NF001611">
    <property type="entry name" value="PRK00400.1-3"/>
    <property type="match status" value="1"/>
</dbReference>
<dbReference type="InterPro" id="IPR038019">
    <property type="entry name" value="PRib_AMP_CycHydrolase_sf"/>
</dbReference>
<dbReference type="InterPro" id="IPR008179">
    <property type="entry name" value="HisE"/>
</dbReference>
<dbReference type="HAMAP" id="MF_01019">
    <property type="entry name" value="HisIE"/>
    <property type="match status" value="1"/>
</dbReference>
<dbReference type="FunFam" id="1.10.287.1080:FF:000002">
    <property type="entry name" value="Histidine biosynthesis bifunctional protein HisIE"/>
    <property type="match status" value="1"/>
</dbReference>
<keyword evidence="12 15" id="KW-0067">ATP-binding</keyword>
<dbReference type="eggNOG" id="COG0140">
    <property type="taxonomic scope" value="Bacteria"/>
</dbReference>
<gene>
    <name evidence="15" type="primary">hisI</name>
    <name evidence="15" type="synonym">hisIE</name>
    <name evidence="17" type="ordered locus">Hipma_1568</name>
</gene>
<dbReference type="RefSeq" id="WP_013682553.1">
    <property type="nucleotide sequence ID" value="NC_015318.1"/>
</dbReference>
<dbReference type="PANTHER" id="PTHR42945">
    <property type="entry name" value="HISTIDINE BIOSYNTHESIS BIFUNCTIONAL PROTEIN"/>
    <property type="match status" value="1"/>
</dbReference>
<evidence type="ECO:0000313" key="17">
    <source>
        <dbReference type="EMBL" id="AEA34524.1"/>
    </source>
</evidence>
<dbReference type="InterPro" id="IPR002496">
    <property type="entry name" value="PRib_AMP_CycHydrolase_dom"/>
</dbReference>
<comment type="subcellular location">
    <subcellularLocation>
        <location evidence="3 15">Cytoplasm</location>
    </subcellularLocation>
</comment>
<protein>
    <recommendedName>
        <fullName evidence="15">Histidine biosynthesis bifunctional protein HisIE</fullName>
    </recommendedName>
    <domain>
        <recommendedName>
            <fullName evidence="15">Phosphoribosyl-AMP cyclohydrolase</fullName>
            <shortName evidence="15">PRA-CH</shortName>
            <ecNumber evidence="15">3.5.4.19</ecNumber>
        </recommendedName>
    </domain>
    <domain>
        <recommendedName>
            <fullName evidence="15">Phosphoribosyl-ATP pyrophosphatase</fullName>
            <shortName evidence="15">PRA-PH</shortName>
            <ecNumber evidence="15">3.6.1.31</ecNumber>
        </recommendedName>
    </domain>
</protein>
<evidence type="ECO:0000256" key="1">
    <source>
        <dbReference type="ARBA" id="ARBA00000024"/>
    </source>
</evidence>
<feature type="domain" description="Phosphoribosyl-AMP cyclohydrolase" evidence="16">
    <location>
        <begin position="29"/>
        <end position="102"/>
    </location>
</feature>
<dbReference type="GO" id="GO:0004635">
    <property type="term" value="F:phosphoribosyl-AMP cyclohydrolase activity"/>
    <property type="evidence" value="ECO:0007669"/>
    <property type="project" value="UniProtKB-UniRule"/>
</dbReference>
<dbReference type="HAMAP" id="MF_01020">
    <property type="entry name" value="HisE"/>
    <property type="match status" value="1"/>
</dbReference>
<evidence type="ECO:0000259" key="16">
    <source>
        <dbReference type="Pfam" id="PF01502"/>
    </source>
</evidence>
<dbReference type="GO" id="GO:0004636">
    <property type="term" value="F:phosphoribosyl-ATP diphosphatase activity"/>
    <property type="evidence" value="ECO:0007669"/>
    <property type="project" value="UniProtKB-UniRule"/>
</dbReference>
<dbReference type="KEGG" id="hmr:Hipma_1568"/>
<dbReference type="Gene3D" id="1.10.287.1080">
    <property type="entry name" value="MazG-like"/>
    <property type="match status" value="1"/>
</dbReference>
<evidence type="ECO:0000256" key="11">
    <source>
        <dbReference type="ARBA" id="ARBA00022801"/>
    </source>
</evidence>
<dbReference type="eggNOG" id="COG0139">
    <property type="taxonomic scope" value="Bacteria"/>
</dbReference>
<dbReference type="GO" id="GO:0000105">
    <property type="term" value="P:L-histidine biosynthetic process"/>
    <property type="evidence" value="ECO:0007669"/>
    <property type="project" value="UniProtKB-UniRule"/>
</dbReference>
<comment type="pathway">
    <text evidence="5 15">Amino-acid biosynthesis; L-histidine biosynthesis; L-histidine from 5-phospho-alpha-D-ribose 1-diphosphate: step 2/9.</text>
</comment>
<reference evidence="18" key="2">
    <citation type="submission" date="2011-03" db="EMBL/GenBank/DDBJ databases">
        <title>The complete genome of Hippea maritima DSM 10411.</title>
        <authorList>
            <consortium name="US DOE Joint Genome Institute (JGI-PGF)"/>
            <person name="Lucas S."/>
            <person name="Copeland A."/>
            <person name="Lapidus A."/>
            <person name="Bruce D."/>
            <person name="Goodwin L."/>
            <person name="Pitluck S."/>
            <person name="Peters L."/>
            <person name="Kyrpides N."/>
            <person name="Mavromatis K."/>
            <person name="Pagani I."/>
            <person name="Ivanova N."/>
            <person name="Mikhailova N."/>
            <person name="Lu M."/>
            <person name="Detter J.C."/>
            <person name="Tapia R."/>
            <person name="Han C."/>
            <person name="Land M."/>
            <person name="Hauser L."/>
            <person name="Markowitz V."/>
            <person name="Cheng J.-F."/>
            <person name="Hugenholtz P."/>
            <person name="Woyke T."/>
            <person name="Wu D."/>
            <person name="Spring S."/>
            <person name="Schroeder M."/>
            <person name="Brambilla E."/>
            <person name="Klenk H.-P."/>
            <person name="Eisen J.A."/>
        </authorList>
    </citation>
    <scope>NUCLEOTIDE SEQUENCE [LARGE SCALE GENOMIC DNA]</scope>
    <source>
        <strain evidence="18">ATCC 700847 / DSM 10411 / MH2</strain>
    </source>
</reference>
<keyword evidence="11 15" id="KW-0378">Hydrolase</keyword>
<dbReference type="InterPro" id="IPR026660">
    <property type="entry name" value="PRA-CH"/>
</dbReference>
<dbReference type="HOGENOM" id="CLU_048577_3_0_7"/>
<dbReference type="EC" id="3.5.4.19" evidence="15"/>
<dbReference type="HAMAP" id="MF_01021">
    <property type="entry name" value="HisI"/>
    <property type="match status" value="1"/>
</dbReference>
<evidence type="ECO:0000256" key="2">
    <source>
        <dbReference type="ARBA" id="ARBA00001460"/>
    </source>
</evidence>
<evidence type="ECO:0000256" key="13">
    <source>
        <dbReference type="ARBA" id="ARBA00023102"/>
    </source>
</evidence>
<dbReference type="InterPro" id="IPR023019">
    <property type="entry name" value="His_synth_HisIE"/>
</dbReference>
<evidence type="ECO:0000256" key="3">
    <source>
        <dbReference type="ARBA" id="ARBA00004496"/>
    </source>
</evidence>
<keyword evidence="13 15" id="KW-0368">Histidine biosynthesis</keyword>
<evidence type="ECO:0000313" key="18">
    <source>
        <dbReference type="Proteomes" id="UP000008139"/>
    </source>
</evidence>
<dbReference type="SUPFAM" id="SSF141734">
    <property type="entry name" value="HisI-like"/>
    <property type="match status" value="1"/>
</dbReference>
<feature type="region of interest" description="Phosphoribosyl-ATP pyrophosphohydrolase" evidence="15">
    <location>
        <begin position="134"/>
        <end position="235"/>
    </location>
</feature>
<comment type="catalytic activity">
    <reaction evidence="1 15">
        <text>1-(5-phospho-beta-D-ribosyl)-5'-AMP + H2O = 1-(5-phospho-beta-D-ribosyl)-5-[(5-phospho-beta-D-ribosylamino)methylideneamino]imidazole-4-carboxamide</text>
        <dbReference type="Rhea" id="RHEA:20049"/>
        <dbReference type="ChEBI" id="CHEBI:15377"/>
        <dbReference type="ChEBI" id="CHEBI:58435"/>
        <dbReference type="ChEBI" id="CHEBI:59457"/>
        <dbReference type="EC" id="3.5.4.19"/>
    </reaction>
</comment>
<evidence type="ECO:0000256" key="5">
    <source>
        <dbReference type="ARBA" id="ARBA00005204"/>
    </source>
</evidence>
<evidence type="ECO:0000256" key="4">
    <source>
        <dbReference type="ARBA" id="ARBA00005169"/>
    </source>
</evidence>
<dbReference type="NCBIfam" id="NF000768">
    <property type="entry name" value="PRK00051.1"/>
    <property type="match status" value="1"/>
</dbReference>
<dbReference type="UniPathway" id="UPA00031">
    <property type="reaction ID" value="UER00007"/>
</dbReference>
<dbReference type="EC" id="3.6.1.31" evidence="15"/>
<dbReference type="FunFam" id="3.10.20.810:FF:000001">
    <property type="entry name" value="Histidine biosynthesis bifunctional protein HisIE"/>
    <property type="match status" value="1"/>
</dbReference>
<dbReference type="AlphaFoldDB" id="F2LU61"/>
<proteinExistence type="inferred from homology"/>
<dbReference type="Pfam" id="PF01503">
    <property type="entry name" value="PRA-PH"/>
    <property type="match status" value="1"/>
</dbReference>
<comment type="catalytic activity">
    <reaction evidence="2 15">
        <text>1-(5-phospho-beta-D-ribosyl)-ATP + H2O = 1-(5-phospho-beta-D-ribosyl)-5'-AMP + diphosphate + H(+)</text>
        <dbReference type="Rhea" id="RHEA:22828"/>
        <dbReference type="ChEBI" id="CHEBI:15377"/>
        <dbReference type="ChEBI" id="CHEBI:15378"/>
        <dbReference type="ChEBI" id="CHEBI:33019"/>
        <dbReference type="ChEBI" id="CHEBI:59457"/>
        <dbReference type="ChEBI" id="CHEBI:73183"/>
        <dbReference type="EC" id="3.6.1.31"/>
    </reaction>
</comment>
<dbReference type="EMBL" id="CP002606">
    <property type="protein sequence ID" value="AEA34524.1"/>
    <property type="molecule type" value="Genomic_DNA"/>
</dbReference>
<name>F2LU61_HIPMA</name>
<evidence type="ECO:0000256" key="9">
    <source>
        <dbReference type="ARBA" id="ARBA00022605"/>
    </source>
</evidence>
<dbReference type="NCBIfam" id="TIGR03188">
    <property type="entry name" value="histidine_hisI"/>
    <property type="match status" value="1"/>
</dbReference>
<keyword evidence="18" id="KW-1185">Reference proteome</keyword>